<evidence type="ECO:0000313" key="2">
    <source>
        <dbReference type="EMBL" id="TWJ04314.1"/>
    </source>
</evidence>
<evidence type="ECO:0000256" key="1">
    <source>
        <dbReference type="SAM" id="SignalP"/>
    </source>
</evidence>
<comment type="caution">
    <text evidence="2">The sequence shown here is derived from an EMBL/GenBank/DDBJ whole genome shotgun (WGS) entry which is preliminary data.</text>
</comment>
<accession>A0A562UEY7</accession>
<dbReference type="OrthoDB" id="9782650at2"/>
<keyword evidence="3" id="KW-1185">Reference proteome</keyword>
<keyword evidence="1" id="KW-0732">Signal</keyword>
<dbReference type="EMBL" id="VLLI01000001">
    <property type="protein sequence ID" value="TWJ04314.1"/>
    <property type="molecule type" value="Genomic_DNA"/>
</dbReference>
<organism evidence="2 3">
    <name type="scientific">Mucilaginibacter frigoritolerans</name>
    <dbReference type="NCBI Taxonomy" id="652788"/>
    <lineage>
        <taxon>Bacteria</taxon>
        <taxon>Pseudomonadati</taxon>
        <taxon>Bacteroidota</taxon>
        <taxon>Sphingobacteriia</taxon>
        <taxon>Sphingobacteriales</taxon>
        <taxon>Sphingobacteriaceae</taxon>
        <taxon>Mucilaginibacter</taxon>
    </lineage>
</organism>
<dbReference type="Proteomes" id="UP000317010">
    <property type="component" value="Unassembled WGS sequence"/>
</dbReference>
<dbReference type="RefSeq" id="WP_144908438.1">
    <property type="nucleotide sequence ID" value="NZ_VLLI01000001.1"/>
</dbReference>
<evidence type="ECO:0008006" key="4">
    <source>
        <dbReference type="Google" id="ProtNLM"/>
    </source>
</evidence>
<feature type="signal peptide" evidence="1">
    <location>
        <begin position="1"/>
        <end position="27"/>
    </location>
</feature>
<feature type="chain" id="PRO_5022227988" description="Outer membrane beta-barrel porin/alpha-amylase" evidence="1">
    <location>
        <begin position="28"/>
        <end position="287"/>
    </location>
</feature>
<evidence type="ECO:0000313" key="3">
    <source>
        <dbReference type="Proteomes" id="UP000317010"/>
    </source>
</evidence>
<proteinExistence type="predicted"/>
<sequence length="287" mass="31878">MSLFKTFTRFSFFLLILLTASKTVVFADGGFPVRPGRLLIAPSASYFFSNTQWDSTGVKKSFPNSGKYTSVGITLYAEYGISRRFAAIVSLPYVYNTYTQNIAPRTTVTSGLTDLETGLRYYLFNIDFVYYFSLQGTAITPTYSNNPNLGYGEEGGELKLAFSGTGSLFGKSTYFNASDGVRQYFGNNGPIQNRYTGTFGITLDDEFKNQISVSLSGINSFSDDKKFISGIPETNRNYSFIQASLSYGYSFTRELALYATGGEFLTGRNTSDGTIFSLALIYRLDYR</sequence>
<protein>
    <recommendedName>
        <fullName evidence="4">Outer membrane beta-barrel porin/alpha-amylase</fullName>
    </recommendedName>
</protein>
<reference evidence="2 3" key="1">
    <citation type="submission" date="2019-07" db="EMBL/GenBank/DDBJ databases">
        <title>Genomic Encyclopedia of Archaeal and Bacterial Type Strains, Phase II (KMG-II): from individual species to whole genera.</title>
        <authorList>
            <person name="Goeker M."/>
        </authorList>
    </citation>
    <scope>NUCLEOTIDE SEQUENCE [LARGE SCALE GENOMIC DNA]</scope>
    <source>
        <strain evidence="2 3">ATCC BAA-1854</strain>
    </source>
</reference>
<gene>
    <name evidence="2" type="ORF">JN11_00022</name>
</gene>
<dbReference type="AlphaFoldDB" id="A0A562UEY7"/>
<name>A0A562UEY7_9SPHI</name>